<reference evidence="5 6" key="1">
    <citation type="submission" date="2013-05" db="EMBL/GenBank/DDBJ databases">
        <title>Genome assembly of Chondromyces apiculatus DSM 436.</title>
        <authorList>
            <person name="Sharma G."/>
            <person name="Khatri I."/>
            <person name="Kaur C."/>
            <person name="Mayilraj S."/>
            <person name="Subramanian S."/>
        </authorList>
    </citation>
    <scope>NUCLEOTIDE SEQUENCE [LARGE SCALE GENOMIC DNA]</scope>
    <source>
        <strain evidence="5 6">DSM 436</strain>
    </source>
</reference>
<evidence type="ECO:0000313" key="6">
    <source>
        <dbReference type="Proteomes" id="UP000019678"/>
    </source>
</evidence>
<dbReference type="EMBL" id="ASRX01000024">
    <property type="protein sequence ID" value="EYF05396.1"/>
    <property type="molecule type" value="Genomic_DNA"/>
</dbReference>
<dbReference type="AlphaFoldDB" id="A0A017T9U3"/>
<comment type="caution">
    <text evidence="5">The sequence shown here is derived from an EMBL/GenBank/DDBJ whole genome shotgun (WGS) entry which is preliminary data.</text>
</comment>
<proteinExistence type="predicted"/>
<accession>A0A017T9U3</accession>
<dbReference type="Pfam" id="PF00331">
    <property type="entry name" value="Glyco_hydro_10"/>
    <property type="match status" value="1"/>
</dbReference>
<dbReference type="InterPro" id="IPR001000">
    <property type="entry name" value="GH10_dom"/>
</dbReference>
<keyword evidence="1" id="KW-0378">Hydrolase</keyword>
<protein>
    <recommendedName>
        <fullName evidence="4">GH10 domain-containing protein</fullName>
    </recommendedName>
</protein>
<feature type="domain" description="GH10" evidence="4">
    <location>
        <begin position="320"/>
        <end position="545"/>
    </location>
</feature>
<dbReference type="GO" id="GO:0000272">
    <property type="term" value="P:polysaccharide catabolic process"/>
    <property type="evidence" value="ECO:0007669"/>
    <property type="project" value="UniProtKB-KW"/>
</dbReference>
<dbReference type="Proteomes" id="UP000019678">
    <property type="component" value="Unassembled WGS sequence"/>
</dbReference>
<evidence type="ECO:0000313" key="5">
    <source>
        <dbReference type="EMBL" id="EYF05396.1"/>
    </source>
</evidence>
<dbReference type="SUPFAM" id="SSF51445">
    <property type="entry name" value="(Trans)glycosidases"/>
    <property type="match status" value="1"/>
</dbReference>
<sequence length="694" mass="77241">MPTEQRHGTNVTINVNGLSLVHQASDGVSTATLPNPCLTPPTGALVPYPSVAFSRDLARGTRSVRVDGGHSAATAQAVFATSTGDEPGTLGGVVSGTHGAEASFLTFSPNVCLEGVSATRLTDKMLHNRGNTIDATGETQPTVKRARGDAGARNKDEVKKLFVKVVNEAGKPVHKPVKVVLKGKGKRYTSTHLDDKERVVFRNVKKGKYRVIAIHGCYPEGFRDDYKVSQNKQEVEIRLLRGKLRDVANIPVGVSIPGNPGNAADTRGPQRWDAAKEEFDDVVIRAFWASNHGEKFLDSPRPEMAKHVSEMLDVNVRPAIAWATARGLNMELTPLFWPLATPKPDWQPNPRWEDRLKTRDEALTAVKDYIASVALKVSELKAMDQVKGDKKPKGGKAKKQHFYAFEPGAIQTMLEILRYAGKAFPNALLIVNDYGVEGYDGKRSALGARGYRFLELMRTLRRRLLKKETPDDAKILPRLRAGFQAHLRSGGELGSTRAKSDRLDFRPRSIRRQVAALKKLKLHVCVTECDLELPAYSVCKNGKKQTVDLPAMPFEAATETVEVQDASGNKQQVRRLRSTDIERQYFQKERAKYLKVFAIQRDLSRDILAAILWHGTVDSFIWWDFEDCLPDGKCGSTFRYHGYLFHRHLVCTKCKDDPAMKVPYGAKPEEVFYKKPKYWGAVAAFKSPRRAGLS</sequence>
<keyword evidence="2" id="KW-0119">Carbohydrate metabolism</keyword>
<evidence type="ECO:0000259" key="4">
    <source>
        <dbReference type="Pfam" id="PF00331"/>
    </source>
</evidence>
<keyword evidence="6" id="KW-1185">Reference proteome</keyword>
<dbReference type="InterPro" id="IPR017853">
    <property type="entry name" value="GH"/>
</dbReference>
<evidence type="ECO:0000256" key="1">
    <source>
        <dbReference type="ARBA" id="ARBA00022801"/>
    </source>
</evidence>
<dbReference type="GO" id="GO:0004553">
    <property type="term" value="F:hydrolase activity, hydrolyzing O-glycosyl compounds"/>
    <property type="evidence" value="ECO:0007669"/>
    <property type="project" value="InterPro"/>
</dbReference>
<dbReference type="eggNOG" id="COG1475">
    <property type="taxonomic scope" value="Bacteria"/>
</dbReference>
<dbReference type="OrthoDB" id="272411at2"/>
<keyword evidence="3" id="KW-0624">Polysaccharide degradation</keyword>
<dbReference type="Gene3D" id="3.20.20.80">
    <property type="entry name" value="Glycosidases"/>
    <property type="match status" value="1"/>
</dbReference>
<dbReference type="Pfam" id="PF13665">
    <property type="entry name" value="Tox-PAAR-like"/>
    <property type="match status" value="1"/>
</dbReference>
<gene>
    <name evidence="5" type="ORF">CAP_3313</name>
</gene>
<name>A0A017T9U3_9BACT</name>
<evidence type="ECO:0000256" key="3">
    <source>
        <dbReference type="ARBA" id="ARBA00023326"/>
    </source>
</evidence>
<dbReference type="STRING" id="1192034.CAP_3313"/>
<dbReference type="RefSeq" id="WP_052375424.1">
    <property type="nucleotide sequence ID" value="NZ_ASRX01000024.1"/>
</dbReference>
<organism evidence="5 6">
    <name type="scientific">Chondromyces apiculatus DSM 436</name>
    <dbReference type="NCBI Taxonomy" id="1192034"/>
    <lineage>
        <taxon>Bacteria</taxon>
        <taxon>Pseudomonadati</taxon>
        <taxon>Myxococcota</taxon>
        <taxon>Polyangia</taxon>
        <taxon>Polyangiales</taxon>
        <taxon>Polyangiaceae</taxon>
        <taxon>Chondromyces</taxon>
    </lineage>
</organism>
<evidence type="ECO:0000256" key="2">
    <source>
        <dbReference type="ARBA" id="ARBA00023277"/>
    </source>
</evidence>